<dbReference type="EMBL" id="MAVT02000641">
    <property type="protein sequence ID" value="POS74373.1"/>
    <property type="molecule type" value="Genomic_DNA"/>
</dbReference>
<organism evidence="2 3">
    <name type="scientific">Diaporthe helianthi</name>
    <dbReference type="NCBI Taxonomy" id="158607"/>
    <lineage>
        <taxon>Eukaryota</taxon>
        <taxon>Fungi</taxon>
        <taxon>Dikarya</taxon>
        <taxon>Ascomycota</taxon>
        <taxon>Pezizomycotina</taxon>
        <taxon>Sordariomycetes</taxon>
        <taxon>Sordariomycetidae</taxon>
        <taxon>Diaporthales</taxon>
        <taxon>Diaporthaceae</taxon>
        <taxon>Diaporthe</taxon>
    </lineage>
</organism>
<dbReference type="GO" id="GO:0004525">
    <property type="term" value="F:ribonuclease III activity"/>
    <property type="evidence" value="ECO:0007669"/>
    <property type="project" value="InterPro"/>
</dbReference>
<feature type="region of interest" description="Disordered" evidence="1">
    <location>
        <begin position="269"/>
        <end position="427"/>
    </location>
</feature>
<feature type="compositionally biased region" description="Low complexity" evidence="1">
    <location>
        <begin position="406"/>
        <end position="420"/>
    </location>
</feature>
<comment type="caution">
    <text evidence="2">The sequence shown here is derived from an EMBL/GenBank/DDBJ whole genome shotgun (WGS) entry which is preliminary data.</text>
</comment>
<proteinExistence type="predicted"/>
<dbReference type="Proteomes" id="UP000094444">
    <property type="component" value="Unassembled WGS sequence"/>
</dbReference>
<reference evidence="2" key="1">
    <citation type="submission" date="2017-09" db="EMBL/GenBank/DDBJ databases">
        <title>Polyketide synthases of a Diaporthe helianthi virulent isolate.</title>
        <authorList>
            <person name="Baroncelli R."/>
        </authorList>
    </citation>
    <scope>NUCLEOTIDE SEQUENCE [LARGE SCALE GENOMIC DNA]</scope>
    <source>
        <strain evidence="2">7/96</strain>
    </source>
</reference>
<dbReference type="SUPFAM" id="SSF69065">
    <property type="entry name" value="RNase III domain-like"/>
    <property type="match status" value="1"/>
</dbReference>
<feature type="compositionally biased region" description="Low complexity" evidence="1">
    <location>
        <begin position="381"/>
        <end position="393"/>
    </location>
</feature>
<dbReference type="InParanoid" id="A0A2P5HVT7"/>
<feature type="compositionally biased region" description="Basic and acidic residues" evidence="1">
    <location>
        <begin position="296"/>
        <end position="330"/>
    </location>
</feature>
<evidence type="ECO:0000256" key="1">
    <source>
        <dbReference type="SAM" id="MobiDB-lite"/>
    </source>
</evidence>
<sequence length="487" mass="53696">MALVMRGWSRTASTALKLATAERIIGYQFKDVDKFVALTPTRANHTLTEVVSWKLILNATDDTGLAILSGLDWSEIHRQTLSNERLGEVGFKLGLDECAISKEISKAYDMATTLEALIAAVDMDGASKAQVRKVCIRFGLEHKMFGPSERLWTWAQVSSKLRLPDKFFIGHHFRLQESIFETHLKRSPAPEKQDESPWTDAKRLLGRPKRLWRRVRRLWKHATWPWSGPTRQWLPLKEAATDAEKVKSTVNKIPNRMLRRLAARTGAQPLGKVAPPGKILHSAVTRTETNPPVVETKSKAEIQHVKDSVGRQEDNKKDTAPKTTDGKNLAETKPSTSEAPSSSRSTKGQPRPVLADSTSAAGAQPAETGSKGSNDTTKDGAAPTASSVAATSTKKQTEHPADKTSEANSAEGTTTEGTEAQLARSSEEMMEMVKTIDIAIQKYATAKDPGKDTKAIRKLKEQRKQILDKRSVIMSKLKKMSTESSKA</sequence>
<dbReference type="GO" id="GO:0006396">
    <property type="term" value="P:RNA processing"/>
    <property type="evidence" value="ECO:0007669"/>
    <property type="project" value="InterPro"/>
</dbReference>
<dbReference type="OrthoDB" id="67027at2759"/>
<evidence type="ECO:0000313" key="2">
    <source>
        <dbReference type="EMBL" id="POS74373.1"/>
    </source>
</evidence>
<name>A0A2P5HVT7_DIAHE</name>
<dbReference type="STRING" id="158607.A0A2P5HVT7"/>
<feature type="compositionally biased region" description="Low complexity" evidence="1">
    <location>
        <begin position="331"/>
        <end position="347"/>
    </location>
</feature>
<evidence type="ECO:0000313" key="3">
    <source>
        <dbReference type="Proteomes" id="UP000094444"/>
    </source>
</evidence>
<gene>
    <name evidence="2" type="ORF">DHEL01_v207238</name>
</gene>
<protein>
    <submittedName>
        <fullName evidence="2">Uncharacterized protein</fullName>
    </submittedName>
</protein>
<dbReference type="InterPro" id="IPR036389">
    <property type="entry name" value="RNase_III_sf"/>
</dbReference>
<keyword evidence="3" id="KW-1185">Reference proteome</keyword>
<dbReference type="AlphaFoldDB" id="A0A2P5HVT7"/>
<accession>A0A2P5HVT7</accession>
<feature type="compositionally biased region" description="Basic and acidic residues" evidence="1">
    <location>
        <begin position="395"/>
        <end position="405"/>
    </location>
</feature>